<evidence type="ECO:0000313" key="10">
    <source>
        <dbReference type="EMBL" id="KAK7689632.1"/>
    </source>
</evidence>
<feature type="domain" description="Protein kinase" evidence="9">
    <location>
        <begin position="11"/>
        <end position="280"/>
    </location>
</feature>
<dbReference type="InterPro" id="IPR008271">
    <property type="entry name" value="Ser/Thr_kinase_AS"/>
</dbReference>
<comment type="catalytic activity">
    <reaction evidence="8">
        <text>L-seryl-[protein] + ATP = O-phospho-L-seryl-[protein] + ADP + H(+)</text>
        <dbReference type="Rhea" id="RHEA:17989"/>
        <dbReference type="Rhea" id="RHEA-COMP:9863"/>
        <dbReference type="Rhea" id="RHEA-COMP:11604"/>
        <dbReference type="ChEBI" id="CHEBI:15378"/>
        <dbReference type="ChEBI" id="CHEBI:29999"/>
        <dbReference type="ChEBI" id="CHEBI:30616"/>
        <dbReference type="ChEBI" id="CHEBI:83421"/>
        <dbReference type="ChEBI" id="CHEBI:456216"/>
        <dbReference type="EC" id="2.7.11.1"/>
    </reaction>
</comment>
<dbReference type="EC" id="2.7.11.1" evidence="1"/>
<keyword evidence="5" id="KW-0418">Kinase</keyword>
<dbReference type="PANTHER" id="PTHR43895:SF32">
    <property type="entry name" value="SERINE_THREONINE-PROTEIN KINASE CHK1"/>
    <property type="match status" value="1"/>
</dbReference>
<evidence type="ECO:0000256" key="6">
    <source>
        <dbReference type="ARBA" id="ARBA00022840"/>
    </source>
</evidence>
<dbReference type="GO" id="GO:0007095">
    <property type="term" value="P:mitotic G2 DNA damage checkpoint signaling"/>
    <property type="evidence" value="ECO:0007669"/>
    <property type="project" value="TreeGrafter"/>
</dbReference>
<keyword evidence="3" id="KW-0808">Transferase</keyword>
<keyword evidence="2" id="KW-0723">Serine/threonine-protein kinase</keyword>
<evidence type="ECO:0000256" key="8">
    <source>
        <dbReference type="ARBA" id="ARBA00048679"/>
    </source>
</evidence>
<evidence type="ECO:0000259" key="9">
    <source>
        <dbReference type="PROSITE" id="PS50011"/>
    </source>
</evidence>
<dbReference type="FunFam" id="1.10.510.10:FF:000571">
    <property type="entry name" value="Maternal embryonic leucine zipper kinase"/>
    <property type="match status" value="1"/>
</dbReference>
<dbReference type="InterPro" id="IPR000719">
    <property type="entry name" value="Prot_kinase_dom"/>
</dbReference>
<evidence type="ECO:0000256" key="4">
    <source>
        <dbReference type="ARBA" id="ARBA00022741"/>
    </source>
</evidence>
<dbReference type="EMBL" id="JASBNA010000008">
    <property type="protein sequence ID" value="KAK7689632.1"/>
    <property type="molecule type" value="Genomic_DNA"/>
</dbReference>
<accession>A0AAW0GAZ1</accession>
<dbReference type="GO" id="GO:0004674">
    <property type="term" value="F:protein serine/threonine kinase activity"/>
    <property type="evidence" value="ECO:0007669"/>
    <property type="project" value="UniProtKB-KW"/>
</dbReference>
<name>A0AAW0GAZ1_9APHY</name>
<dbReference type="PANTHER" id="PTHR43895">
    <property type="entry name" value="CALCIUM/CALMODULIN-DEPENDENT PROTEIN KINASE KINASE-RELATED"/>
    <property type="match status" value="1"/>
</dbReference>
<dbReference type="Pfam" id="PF00069">
    <property type="entry name" value="Pkinase"/>
    <property type="match status" value="1"/>
</dbReference>
<evidence type="ECO:0000256" key="2">
    <source>
        <dbReference type="ARBA" id="ARBA00022527"/>
    </source>
</evidence>
<keyword evidence="6" id="KW-0067">ATP-binding</keyword>
<sequence>MSLKFPLVAGFKLTERLGGGSFASVYRAINFEEERVGACKVVDLTPQATDEERRTLRKEMKSHSRMHHPNVIEFYNAVIVEPGSSSAYYPAVYMLLEMAAGGDLFDKIAPEMGIGEDIAQFYFTQLLSGVRYIHSQGVCHRDLKPRNILLDAAGTLKICDFGLCSIFKDVKSEKTRQLTDRCGSLPYVAPELAGDEPYDAEPIDVWGCGIILFTILTGSTPWDEPTKNSSDFHRYLRGKCFDEDPWSRFSPDCLSILTGLLAVDPAGRLTCAQAFTHPWMLRPSQLASQGPAAIAHKLTENLRKQGDYDYIDPSEAAFDVDEDGDSTMKSATPHQTQFTQSLLLFSQTQSGKRYTPQLTRFYTSVGPGILLPLIEDALASLGVKTKPAEHIPDKSNPHRGLVQIRIGGYDQRKLMYKGYVKLENFSYQQYSGTFCLMDRDQGNPISWRQLWKALVMSPGIQPLVLRK</sequence>
<dbReference type="GO" id="GO:0005524">
    <property type="term" value="F:ATP binding"/>
    <property type="evidence" value="ECO:0007669"/>
    <property type="project" value="UniProtKB-KW"/>
</dbReference>
<organism evidence="10 11">
    <name type="scientific">Cerrena zonata</name>
    <dbReference type="NCBI Taxonomy" id="2478898"/>
    <lineage>
        <taxon>Eukaryota</taxon>
        <taxon>Fungi</taxon>
        <taxon>Dikarya</taxon>
        <taxon>Basidiomycota</taxon>
        <taxon>Agaricomycotina</taxon>
        <taxon>Agaricomycetes</taxon>
        <taxon>Polyporales</taxon>
        <taxon>Cerrenaceae</taxon>
        <taxon>Cerrena</taxon>
    </lineage>
</organism>
<evidence type="ECO:0000256" key="1">
    <source>
        <dbReference type="ARBA" id="ARBA00012513"/>
    </source>
</evidence>
<dbReference type="GO" id="GO:0005737">
    <property type="term" value="C:cytoplasm"/>
    <property type="evidence" value="ECO:0007669"/>
    <property type="project" value="TreeGrafter"/>
</dbReference>
<evidence type="ECO:0000313" key="11">
    <source>
        <dbReference type="Proteomes" id="UP001385951"/>
    </source>
</evidence>
<keyword evidence="4" id="KW-0547">Nucleotide-binding</keyword>
<dbReference type="SUPFAM" id="SSF56112">
    <property type="entry name" value="Protein kinase-like (PK-like)"/>
    <property type="match status" value="1"/>
</dbReference>
<evidence type="ECO:0000256" key="5">
    <source>
        <dbReference type="ARBA" id="ARBA00022777"/>
    </source>
</evidence>
<dbReference type="PROSITE" id="PS50011">
    <property type="entry name" value="PROTEIN_KINASE_DOM"/>
    <property type="match status" value="1"/>
</dbReference>
<dbReference type="PROSITE" id="PS00108">
    <property type="entry name" value="PROTEIN_KINASE_ST"/>
    <property type="match status" value="1"/>
</dbReference>
<evidence type="ECO:0000256" key="3">
    <source>
        <dbReference type="ARBA" id="ARBA00022679"/>
    </source>
</evidence>
<dbReference type="GO" id="GO:0035861">
    <property type="term" value="C:site of double-strand break"/>
    <property type="evidence" value="ECO:0007669"/>
    <property type="project" value="TreeGrafter"/>
</dbReference>
<protein>
    <recommendedName>
        <fullName evidence="1">non-specific serine/threonine protein kinase</fullName>
        <ecNumber evidence="1">2.7.11.1</ecNumber>
    </recommendedName>
</protein>
<evidence type="ECO:0000256" key="7">
    <source>
        <dbReference type="ARBA" id="ARBA00047899"/>
    </source>
</evidence>
<proteinExistence type="predicted"/>
<dbReference type="GO" id="GO:0005634">
    <property type="term" value="C:nucleus"/>
    <property type="evidence" value="ECO:0007669"/>
    <property type="project" value="TreeGrafter"/>
</dbReference>
<dbReference type="Gene3D" id="1.10.510.10">
    <property type="entry name" value="Transferase(Phosphotransferase) domain 1"/>
    <property type="match status" value="1"/>
</dbReference>
<gene>
    <name evidence="10" type="ORF">QCA50_007425</name>
</gene>
<keyword evidence="11" id="KW-1185">Reference proteome</keyword>
<dbReference type="AlphaFoldDB" id="A0AAW0GAZ1"/>
<dbReference type="InterPro" id="IPR011009">
    <property type="entry name" value="Kinase-like_dom_sf"/>
</dbReference>
<reference evidence="10 11" key="1">
    <citation type="submission" date="2022-09" db="EMBL/GenBank/DDBJ databases">
        <authorList>
            <person name="Palmer J.M."/>
        </authorList>
    </citation>
    <scope>NUCLEOTIDE SEQUENCE [LARGE SCALE GENOMIC DNA]</scope>
    <source>
        <strain evidence="10 11">DSM 7382</strain>
    </source>
</reference>
<comment type="caution">
    <text evidence="10">The sequence shown here is derived from an EMBL/GenBank/DDBJ whole genome shotgun (WGS) entry which is preliminary data.</text>
</comment>
<comment type="catalytic activity">
    <reaction evidence="7">
        <text>L-threonyl-[protein] + ATP = O-phospho-L-threonyl-[protein] + ADP + H(+)</text>
        <dbReference type="Rhea" id="RHEA:46608"/>
        <dbReference type="Rhea" id="RHEA-COMP:11060"/>
        <dbReference type="Rhea" id="RHEA-COMP:11605"/>
        <dbReference type="ChEBI" id="CHEBI:15378"/>
        <dbReference type="ChEBI" id="CHEBI:30013"/>
        <dbReference type="ChEBI" id="CHEBI:30616"/>
        <dbReference type="ChEBI" id="CHEBI:61977"/>
        <dbReference type="ChEBI" id="CHEBI:456216"/>
        <dbReference type="EC" id="2.7.11.1"/>
    </reaction>
</comment>
<dbReference type="SMART" id="SM00220">
    <property type="entry name" value="S_TKc"/>
    <property type="match status" value="1"/>
</dbReference>
<dbReference type="Proteomes" id="UP001385951">
    <property type="component" value="Unassembled WGS sequence"/>
</dbReference>